<dbReference type="STRING" id="742766.HMPREF9455_02435"/>
<name>F5IZB8_9BACT</name>
<organism evidence="1 2">
    <name type="scientific">Dysgonomonas gadei ATCC BAA-286</name>
    <dbReference type="NCBI Taxonomy" id="742766"/>
    <lineage>
        <taxon>Bacteria</taxon>
        <taxon>Pseudomonadati</taxon>
        <taxon>Bacteroidota</taxon>
        <taxon>Bacteroidia</taxon>
        <taxon>Bacteroidales</taxon>
        <taxon>Dysgonomonadaceae</taxon>
        <taxon>Dysgonomonas</taxon>
    </lineage>
</organism>
<dbReference type="AlphaFoldDB" id="F5IZB8"/>
<dbReference type="EMBL" id="ADLV01000029">
    <property type="protein sequence ID" value="EGK01243.1"/>
    <property type="molecule type" value="Genomic_DNA"/>
</dbReference>
<reference evidence="1 2" key="1">
    <citation type="submission" date="2011-04" db="EMBL/GenBank/DDBJ databases">
        <title>The Genome Sequence of Dysgonomonas gadei ATCC BAA-286.</title>
        <authorList>
            <consortium name="The Broad Institute Genome Sequencing Platform"/>
            <person name="Earl A."/>
            <person name="Ward D."/>
            <person name="Feldgarden M."/>
            <person name="Gevers D."/>
            <person name="Pudlo N."/>
            <person name="Martens E."/>
            <person name="Allen-Vercoe E."/>
            <person name="Young S.K."/>
            <person name="Zeng Q."/>
            <person name="Gargeya S."/>
            <person name="Fitzgerald M."/>
            <person name="Haas B."/>
            <person name="Abouelleil A."/>
            <person name="Alvarado L."/>
            <person name="Arachchi H.M."/>
            <person name="Berlin A."/>
            <person name="Brown A."/>
            <person name="Chapman S.B."/>
            <person name="Chen Z."/>
            <person name="Dunbar C."/>
            <person name="Freedman E."/>
            <person name="Gearin G."/>
            <person name="Gellesch M."/>
            <person name="Goldberg J."/>
            <person name="Griggs A."/>
            <person name="Gujja S."/>
            <person name="Heiman D."/>
            <person name="Howarth C."/>
            <person name="Larson L."/>
            <person name="Lui A."/>
            <person name="MacDonald P.J.P."/>
            <person name="Mehta T."/>
            <person name="Montmayeur A."/>
            <person name="Murphy C."/>
            <person name="Neiman D."/>
            <person name="Pearson M."/>
            <person name="Priest M."/>
            <person name="Roberts A."/>
            <person name="Saif S."/>
            <person name="Shea T."/>
            <person name="Shenoy N."/>
            <person name="Sisk P."/>
            <person name="Stolte C."/>
            <person name="Sykes S."/>
            <person name="Yandava C."/>
            <person name="Wortman J."/>
            <person name="Nusbaum C."/>
            <person name="Birren B."/>
        </authorList>
    </citation>
    <scope>NUCLEOTIDE SEQUENCE [LARGE SCALE GENOMIC DNA]</scope>
    <source>
        <strain evidence="1 2">ATCC BAA-286</strain>
    </source>
</reference>
<proteinExistence type="predicted"/>
<dbReference type="HOGENOM" id="CLU_1600121_0_0_10"/>
<evidence type="ECO:0000313" key="2">
    <source>
        <dbReference type="Proteomes" id="UP000004913"/>
    </source>
</evidence>
<dbReference type="Proteomes" id="UP000004913">
    <property type="component" value="Unassembled WGS sequence"/>
</dbReference>
<sequence>MKHINIPLILSFRHSQIKEFVMYTGSRKGAITCDITEVRPSDLWKDEIEEKENLYKEMRVIFIDDSRLKIMPYGYFYRYRMRNGVVEILVSGKDKWIPFAYGNRDKLTIRLGLTGIVDIRGVEKKRSLNYNETCWSAFNYAGLSTLSLLKNEKRKIAWCNIHYVFQ</sequence>
<accession>F5IZB8</accession>
<gene>
    <name evidence="1" type="ORF">HMPREF9455_02435</name>
</gene>
<comment type="caution">
    <text evidence="1">The sequence shown here is derived from an EMBL/GenBank/DDBJ whole genome shotgun (WGS) entry which is preliminary data.</text>
</comment>
<dbReference type="RefSeq" id="WP_006799966.1">
    <property type="nucleotide sequence ID" value="NZ_GL891984.1"/>
</dbReference>
<protein>
    <submittedName>
        <fullName evidence="1">Uncharacterized protein</fullName>
    </submittedName>
</protein>
<evidence type="ECO:0000313" key="1">
    <source>
        <dbReference type="EMBL" id="EGK01243.1"/>
    </source>
</evidence>
<dbReference type="OrthoDB" id="9949084at2"/>
<keyword evidence="2" id="KW-1185">Reference proteome</keyword>